<evidence type="ECO:0000313" key="2">
    <source>
        <dbReference type="EMBL" id="QCP89387.1"/>
    </source>
</evidence>
<keyword evidence="1" id="KW-0614">Plasmid</keyword>
<protein>
    <submittedName>
        <fullName evidence="1">60S ribosomal protein L36-like protein</fullName>
    </submittedName>
</protein>
<dbReference type="KEGG" id="hma:pNG2018"/>
<dbReference type="EnsemblBacteria" id="AAV44311">
    <property type="protein sequence ID" value="AAV44311"/>
    <property type="gene ID" value="pNG2018"/>
</dbReference>
<reference evidence="1 3" key="1">
    <citation type="journal article" date="2004" name="Genome Res.">
        <title>Genome sequence of Haloarcula marismortui: a halophilic archaeon from the Dead Sea.</title>
        <authorList>
            <person name="Baliga N.S."/>
            <person name="Bonneau R."/>
            <person name="Facciotti M.T."/>
            <person name="Pan M."/>
            <person name="Glusman G."/>
            <person name="Deutsch E.W."/>
            <person name="Shannon P."/>
            <person name="Chiu Y."/>
            <person name="Weng R.S."/>
            <person name="Gan R.R."/>
            <person name="Hung P."/>
            <person name="Date S.V."/>
            <person name="Marcotte E."/>
            <person name="Hood L."/>
            <person name="Ng W.V."/>
        </authorList>
    </citation>
    <scope>NUCLEOTIDE SEQUENCE [LARGE SCALE GENOMIC DNA]</scope>
    <source>
        <strain evidence="1">ATCC 43049</strain>
        <strain evidence="3">ATCC 43049 / DSM 3752 / JCM 8966 / VKM B-1809</strain>
        <plasmid evidence="3">Plasmid pNG200</plasmid>
        <plasmid evidence="1">pNG200</plasmid>
    </source>
</reference>
<keyword evidence="3" id="KW-1185">Reference proteome</keyword>
<dbReference type="InterPro" id="IPR011004">
    <property type="entry name" value="Trimer_LpxA-like_sf"/>
</dbReference>
<dbReference type="Pfam" id="PF04519">
    <property type="entry name" value="Bactofilin"/>
    <property type="match status" value="1"/>
</dbReference>
<reference evidence="2 4" key="2">
    <citation type="submission" date="2019-04" db="EMBL/GenBank/DDBJ databases">
        <title>Methylomes of two halophilic Archaea, Haloarcula marismortui and Haloferax mediterranei.</title>
        <authorList>
            <person name="DasSarma S."/>
            <person name="DasSarma P."/>
            <person name="DasSarma S."/>
            <person name="Fomenkov A."/>
            <person name="Vincze T."/>
            <person name="Anton B.P."/>
            <person name="Roberts R.J."/>
        </authorList>
    </citation>
    <scope>NUCLEOTIDE SEQUENCE [LARGE SCALE GENOMIC DNA]</scope>
    <source>
        <strain evidence="2 4">ATCC 43049</strain>
        <plasmid evidence="4">phma34</plasmid>
        <plasmid evidence="2">pHMA34</plasmid>
    </source>
</reference>
<dbReference type="SUPFAM" id="SSF51161">
    <property type="entry name" value="Trimeric LpxA-like enzymes"/>
    <property type="match status" value="1"/>
</dbReference>
<evidence type="ECO:0000313" key="1">
    <source>
        <dbReference type="EMBL" id="AAV44311.1"/>
    </source>
</evidence>
<dbReference type="AlphaFoldDB" id="Q5V841"/>
<name>Q5V841_HALMA</name>
<accession>Q5V841</accession>
<dbReference type="InterPro" id="IPR007607">
    <property type="entry name" value="BacA/B"/>
</dbReference>
<keyword evidence="1" id="KW-0687">Ribonucleoprotein</keyword>
<dbReference type="PATRIC" id="fig|272569.17.peg.54"/>
<gene>
    <name evidence="1" type="primary">rpL36</name>
    <name evidence="1" type="ordered locus">pNG2018</name>
    <name evidence="2" type="ORF">E6P14_00185</name>
</gene>
<geneLocation type="plasmid" evidence="1 3">
    <name>pNG200</name>
</geneLocation>
<sequence>MSKHRNRSRGESSSLLSRRRLLLSLVGGGLSGASIHVTGAFSNVAAKRETNIDTADDTSALVGVDVEKPVEATIGSPLVTVTNNTTERLRVDISLTEDIDGVTIPTDTQQQPIPSEREAKFTVDVNPAKQPDQIEFTLEAVDTATGDFSVSLSRSTPVEVTNPCAGPRLVIQEDTEETIDEGKTVELLSNVIVHNHINAVGCVVLNSKAKVKQSVEAGGNVSLGKKAQIKGSVNADGNVSLGKKAQIKGSVNADGNVSLGKKAQIKGSVNADGNVSLGKKAQIKGSVNADGDVSLGKKEQIKGSVDAGGTVSQA</sequence>
<dbReference type="GO" id="GO:0005840">
    <property type="term" value="C:ribosome"/>
    <property type="evidence" value="ECO:0007669"/>
    <property type="project" value="UniProtKB-KW"/>
</dbReference>
<evidence type="ECO:0000313" key="3">
    <source>
        <dbReference type="Proteomes" id="UP000001169"/>
    </source>
</evidence>
<dbReference type="Gene3D" id="2.160.10.10">
    <property type="entry name" value="Hexapeptide repeat proteins"/>
    <property type="match status" value="1"/>
</dbReference>
<keyword evidence="1" id="KW-0689">Ribosomal protein</keyword>
<evidence type="ECO:0000313" key="4">
    <source>
        <dbReference type="Proteomes" id="UP000298722"/>
    </source>
</evidence>
<dbReference type="EMBL" id="CP039132">
    <property type="protein sequence ID" value="QCP89387.1"/>
    <property type="molecule type" value="Genomic_DNA"/>
</dbReference>
<dbReference type="EMBL" id="AY596291">
    <property type="protein sequence ID" value="AAV44311.1"/>
    <property type="molecule type" value="Genomic_DNA"/>
</dbReference>
<dbReference type="HOGENOM" id="CLU_884557_0_0_2"/>
<proteinExistence type="predicted"/>
<geneLocation type="plasmid" evidence="2">
    <name>pHMA34</name>
</geneLocation>
<dbReference type="Proteomes" id="UP000298722">
    <property type="component" value="Plasmid pHMA34"/>
</dbReference>
<organism evidence="1 3">
    <name type="scientific">Haloarcula marismortui (strain ATCC 43049 / DSM 3752 / JCM 8966 / VKM B-1809)</name>
    <name type="common">Halobacterium marismortui</name>
    <dbReference type="NCBI Taxonomy" id="272569"/>
    <lineage>
        <taxon>Archaea</taxon>
        <taxon>Methanobacteriati</taxon>
        <taxon>Methanobacteriota</taxon>
        <taxon>Stenosarchaea group</taxon>
        <taxon>Halobacteria</taxon>
        <taxon>Halobacteriales</taxon>
        <taxon>Haloarculaceae</taxon>
        <taxon>Haloarcula</taxon>
    </lineage>
</organism>
<geneLocation type="plasmid" evidence="4">
    <name>phma34</name>
</geneLocation>
<dbReference type="Proteomes" id="UP000001169">
    <property type="component" value="Plasmid pNG200"/>
</dbReference>